<keyword evidence="6 7" id="KW-0315">Glutamine amidotransferase</keyword>
<keyword evidence="7 11" id="KW-0411">Iron-sulfur</keyword>
<evidence type="ECO:0000256" key="8">
    <source>
        <dbReference type="PIRNR" id="PIRNR000485"/>
    </source>
</evidence>
<feature type="binding site" evidence="7 11">
    <location>
        <position position="448"/>
    </location>
    <ligand>
        <name>[4Fe-4S] cluster</name>
        <dbReference type="ChEBI" id="CHEBI:49883"/>
    </ligand>
</feature>
<dbReference type="GO" id="GO:0004044">
    <property type="term" value="F:amidophosphoribosyltransferase activity"/>
    <property type="evidence" value="ECO:0007669"/>
    <property type="project" value="UniProtKB-UniRule"/>
</dbReference>
<evidence type="ECO:0000256" key="11">
    <source>
        <dbReference type="PIRSR" id="PIRSR000485-3"/>
    </source>
</evidence>
<keyword evidence="7 11" id="KW-0408">Iron</keyword>
<dbReference type="CDD" id="cd00715">
    <property type="entry name" value="GPATase_N"/>
    <property type="match status" value="1"/>
</dbReference>
<dbReference type="Proteomes" id="UP000655830">
    <property type="component" value="Unassembled WGS sequence"/>
</dbReference>
<evidence type="ECO:0000256" key="5">
    <source>
        <dbReference type="ARBA" id="ARBA00022755"/>
    </source>
</evidence>
<dbReference type="NCBIfam" id="TIGR01134">
    <property type="entry name" value="purF"/>
    <property type="match status" value="1"/>
</dbReference>
<evidence type="ECO:0000256" key="7">
    <source>
        <dbReference type="HAMAP-Rule" id="MF_01931"/>
    </source>
</evidence>
<name>A0A926EEV9_9FIRM</name>
<evidence type="ECO:0000256" key="3">
    <source>
        <dbReference type="ARBA" id="ARBA00022676"/>
    </source>
</evidence>
<dbReference type="Pfam" id="PF13522">
    <property type="entry name" value="GATase_6"/>
    <property type="match status" value="1"/>
</dbReference>
<dbReference type="Pfam" id="PF00156">
    <property type="entry name" value="Pribosyltran"/>
    <property type="match status" value="1"/>
</dbReference>
<comment type="cofactor">
    <cofactor evidence="7 11">
        <name>[4Fe-4S] cluster</name>
        <dbReference type="ChEBI" id="CHEBI:49883"/>
    </cofactor>
    <text evidence="7 11">Binds 1 [4Fe-4S] cluster per subunit.</text>
</comment>
<dbReference type="PIRSF" id="PIRSF000485">
    <property type="entry name" value="Amd_phspho_trans"/>
    <property type="match status" value="1"/>
</dbReference>
<evidence type="ECO:0000313" key="14">
    <source>
        <dbReference type="Proteomes" id="UP000655830"/>
    </source>
</evidence>
<feature type="domain" description="Glutamine amidotransferase type-2" evidence="12">
    <location>
        <begin position="13"/>
        <end position="233"/>
    </location>
</feature>
<keyword evidence="4 7" id="KW-0808">Transferase</keyword>
<dbReference type="GO" id="GO:0051539">
    <property type="term" value="F:4 iron, 4 sulfur cluster binding"/>
    <property type="evidence" value="ECO:0007669"/>
    <property type="project" value="UniProtKB-KW"/>
</dbReference>
<dbReference type="GO" id="GO:0006189">
    <property type="term" value="P:'de novo' IMP biosynthetic process"/>
    <property type="evidence" value="ECO:0007669"/>
    <property type="project" value="UniProtKB-UniRule"/>
</dbReference>
<dbReference type="InterPro" id="IPR029057">
    <property type="entry name" value="PRTase-like"/>
</dbReference>
<dbReference type="RefSeq" id="WP_177669339.1">
    <property type="nucleotide sequence ID" value="NZ_JACRSY010000002.1"/>
</dbReference>
<dbReference type="InterPro" id="IPR005854">
    <property type="entry name" value="PurF"/>
</dbReference>
<dbReference type="Gene3D" id="3.60.20.10">
    <property type="entry name" value="Glutamine Phosphoribosylpyrophosphate, subunit 1, domain 1"/>
    <property type="match status" value="1"/>
</dbReference>
<dbReference type="InterPro" id="IPR000836">
    <property type="entry name" value="PRTase_dom"/>
</dbReference>
<comment type="function">
    <text evidence="7">Catalyzes the formation of phosphoribosylamine from phosphoribosylpyrophosphate (PRPP) and glutamine.</text>
</comment>
<feature type="binding site" evidence="7 10">
    <location>
        <position position="296"/>
    </location>
    <ligand>
        <name>Mg(2+)</name>
        <dbReference type="ChEBI" id="CHEBI:18420"/>
    </ligand>
</feature>
<evidence type="ECO:0000256" key="2">
    <source>
        <dbReference type="ARBA" id="ARBA00010138"/>
    </source>
</evidence>
<proteinExistence type="inferred from homology"/>
<dbReference type="Gene3D" id="3.40.50.2020">
    <property type="match status" value="1"/>
</dbReference>
<evidence type="ECO:0000256" key="4">
    <source>
        <dbReference type="ARBA" id="ARBA00022679"/>
    </source>
</evidence>
<dbReference type="HAMAP" id="MF_01931">
    <property type="entry name" value="PurF"/>
    <property type="match status" value="1"/>
</dbReference>
<keyword evidence="5 7" id="KW-0658">Purine biosynthesis</keyword>
<keyword evidence="7" id="KW-0004">4Fe-4S</keyword>
<dbReference type="GO" id="GO:0009113">
    <property type="term" value="P:purine nucleobase biosynthetic process"/>
    <property type="evidence" value="ECO:0007669"/>
    <property type="project" value="UniProtKB-UniRule"/>
</dbReference>
<reference evidence="13" key="1">
    <citation type="submission" date="2020-08" db="EMBL/GenBank/DDBJ databases">
        <title>Genome public.</title>
        <authorList>
            <person name="Liu C."/>
            <person name="Sun Q."/>
        </authorList>
    </citation>
    <scope>NUCLEOTIDE SEQUENCE</scope>
    <source>
        <strain evidence="13">NSJ-12</strain>
    </source>
</reference>
<gene>
    <name evidence="7" type="primary">purF</name>
    <name evidence="13" type="ORF">H8718_01740</name>
</gene>
<dbReference type="InterPro" id="IPR035584">
    <property type="entry name" value="PurF_N"/>
</dbReference>
<evidence type="ECO:0000256" key="9">
    <source>
        <dbReference type="PIRSR" id="PIRSR000485-1"/>
    </source>
</evidence>
<keyword evidence="14" id="KW-1185">Reference proteome</keyword>
<feature type="binding site" evidence="7 11">
    <location>
        <position position="445"/>
    </location>
    <ligand>
        <name>[4Fe-4S] cluster</name>
        <dbReference type="ChEBI" id="CHEBI:49883"/>
    </ligand>
</feature>
<dbReference type="CDD" id="cd06223">
    <property type="entry name" value="PRTases_typeI"/>
    <property type="match status" value="1"/>
</dbReference>
<dbReference type="InterPro" id="IPR017932">
    <property type="entry name" value="GATase_2_dom"/>
</dbReference>
<comment type="catalytic activity">
    <reaction evidence="7 8">
        <text>5-phospho-beta-D-ribosylamine + L-glutamate + diphosphate = 5-phospho-alpha-D-ribose 1-diphosphate + L-glutamine + H2O</text>
        <dbReference type="Rhea" id="RHEA:14905"/>
        <dbReference type="ChEBI" id="CHEBI:15377"/>
        <dbReference type="ChEBI" id="CHEBI:29985"/>
        <dbReference type="ChEBI" id="CHEBI:33019"/>
        <dbReference type="ChEBI" id="CHEBI:58017"/>
        <dbReference type="ChEBI" id="CHEBI:58359"/>
        <dbReference type="ChEBI" id="CHEBI:58681"/>
        <dbReference type="EC" id="2.4.2.14"/>
    </reaction>
</comment>
<comment type="caution">
    <text evidence="13">The sequence shown here is derived from an EMBL/GenBank/DDBJ whole genome shotgun (WGS) entry which is preliminary data.</text>
</comment>
<keyword evidence="7 10" id="KW-0460">Magnesium</keyword>
<evidence type="ECO:0000256" key="6">
    <source>
        <dbReference type="ARBA" id="ARBA00022962"/>
    </source>
</evidence>
<dbReference type="InterPro" id="IPR029055">
    <property type="entry name" value="Ntn_hydrolases_N"/>
</dbReference>
<dbReference type="AlphaFoldDB" id="A0A926EEV9"/>
<evidence type="ECO:0000313" key="13">
    <source>
        <dbReference type="EMBL" id="MBC8578264.1"/>
    </source>
</evidence>
<organism evidence="13 14">
    <name type="scientific">Zhenhengia yiwuensis</name>
    <dbReference type="NCBI Taxonomy" id="2763666"/>
    <lineage>
        <taxon>Bacteria</taxon>
        <taxon>Bacillati</taxon>
        <taxon>Bacillota</taxon>
        <taxon>Clostridia</taxon>
        <taxon>Lachnospirales</taxon>
        <taxon>Lachnospiraceae</taxon>
        <taxon>Zhenhengia</taxon>
    </lineage>
</organism>
<dbReference type="PANTHER" id="PTHR11907">
    <property type="entry name" value="AMIDOPHOSPHORIBOSYLTRANSFERASE"/>
    <property type="match status" value="1"/>
</dbReference>
<dbReference type="EC" id="2.4.2.14" evidence="7"/>
<dbReference type="EMBL" id="JACRSY010000002">
    <property type="protein sequence ID" value="MBC8578264.1"/>
    <property type="molecule type" value="Genomic_DNA"/>
</dbReference>
<dbReference type="GO" id="GO:0000287">
    <property type="term" value="F:magnesium ion binding"/>
    <property type="evidence" value="ECO:0007669"/>
    <property type="project" value="UniProtKB-UniRule"/>
</dbReference>
<protein>
    <recommendedName>
        <fullName evidence="7">Amidophosphoribosyltransferase</fullName>
        <shortName evidence="7">ATase</shortName>
        <ecNumber evidence="7">2.4.2.14</ecNumber>
    </recommendedName>
    <alternativeName>
        <fullName evidence="7">Glutamine phosphoribosylpyrophosphate amidotransferase</fullName>
        <shortName evidence="7">GPATase</shortName>
    </alternativeName>
</protein>
<feature type="binding site" evidence="7 11">
    <location>
        <position position="395"/>
    </location>
    <ligand>
        <name>[4Fe-4S] cluster</name>
        <dbReference type="ChEBI" id="CHEBI:49883"/>
    </ligand>
</feature>
<evidence type="ECO:0000256" key="1">
    <source>
        <dbReference type="ARBA" id="ARBA00005209"/>
    </source>
</evidence>
<feature type="active site" description="Nucleophile" evidence="7 9">
    <location>
        <position position="13"/>
    </location>
</feature>
<feature type="binding site" evidence="7 10">
    <location>
        <position position="359"/>
    </location>
    <ligand>
        <name>Mg(2+)</name>
        <dbReference type="ChEBI" id="CHEBI:18420"/>
    </ligand>
</feature>
<dbReference type="SUPFAM" id="SSF56235">
    <property type="entry name" value="N-terminal nucleophile aminohydrolases (Ntn hydrolases)"/>
    <property type="match status" value="1"/>
</dbReference>
<sequence>MNYFDGDTLHEECGVIGVYLNERIDAANYVYYGLYALQHRGQESAGITVNKEGKLESTKGMGLVSDVFNEHNLKSLTGNIAIGHVRYSTTGDKDLSNCQPLVAKYKHGSIALAHNGNLTNSEGVREMLEDEGVIFQSTTDSEAILNLIARHYNRGLESAIRNTMQLIKGAYAIVITTQDKLIGARDPHGLRPLCIGKLQDGYVLASESCALDVIDAEFVRDVMPGEMVIIDQDGLTSIKPKSWCQKKLCVFELIYLARPDSVIDGNSVYQFREKAGEILCREAGIEADVVIPVPDSGIPSAIGYSKASGIPFVEGFTKNRYIGRTFIQPTQEMRENAVRIKLNPLKHNIAGKRVVMTDDSIVRGTTCKRIVEQIRKAGATEVHVCITSPPVKYSCYFGIDTPDREKLVGAMMSIEEIKDYIGADSLTYLSLEGLKEACGGSSNFCRACFNGNYPMEVPLNPMNEEDK</sequence>
<dbReference type="SUPFAM" id="SSF53271">
    <property type="entry name" value="PRTase-like"/>
    <property type="match status" value="1"/>
</dbReference>
<feature type="binding site" evidence="7 10">
    <location>
        <position position="358"/>
    </location>
    <ligand>
        <name>Mg(2+)</name>
        <dbReference type="ChEBI" id="CHEBI:18420"/>
    </ligand>
</feature>
<feature type="binding site" evidence="7 11">
    <location>
        <position position="249"/>
    </location>
    <ligand>
        <name>[4Fe-4S] cluster</name>
        <dbReference type="ChEBI" id="CHEBI:49883"/>
    </ligand>
</feature>
<keyword evidence="3 7" id="KW-0328">Glycosyltransferase</keyword>
<dbReference type="PROSITE" id="PS51278">
    <property type="entry name" value="GATASE_TYPE_2"/>
    <property type="match status" value="1"/>
</dbReference>
<comment type="pathway">
    <text evidence="1 7 8">Purine metabolism; IMP biosynthesis via de novo pathway; N(1)-(5-phospho-D-ribosyl)glycinamide from 5-phospho-alpha-D-ribose 1-diphosphate: step 1/2.</text>
</comment>
<comment type="cofactor">
    <cofactor evidence="7 10">
        <name>Mg(2+)</name>
        <dbReference type="ChEBI" id="CHEBI:18420"/>
    </cofactor>
    <text evidence="7 10">Binds 1 Mg(2+) ion per subunit.</text>
</comment>
<accession>A0A926EEV9</accession>
<evidence type="ECO:0000259" key="12">
    <source>
        <dbReference type="PROSITE" id="PS51278"/>
    </source>
</evidence>
<keyword evidence="7 10" id="KW-0479">Metal-binding</keyword>
<evidence type="ECO:0000256" key="10">
    <source>
        <dbReference type="PIRSR" id="PIRSR000485-2"/>
    </source>
</evidence>
<comment type="similarity">
    <text evidence="2 7 8">In the C-terminal section; belongs to the purine/pyrimidine phosphoribosyltransferase family.</text>
</comment>